<keyword evidence="8" id="KW-1185">Reference proteome</keyword>
<evidence type="ECO:0000256" key="2">
    <source>
        <dbReference type="ARBA" id="ARBA00022692"/>
    </source>
</evidence>
<dbReference type="PANTHER" id="PTHR22950:SF700">
    <property type="entry name" value="AMINO ACID TRANSPORTER TRANSMEMBRANE DOMAIN-CONTAINING PROTEIN"/>
    <property type="match status" value="1"/>
</dbReference>
<proteinExistence type="predicted"/>
<dbReference type="Proteomes" id="UP001163046">
    <property type="component" value="Unassembled WGS sequence"/>
</dbReference>
<evidence type="ECO:0000256" key="4">
    <source>
        <dbReference type="ARBA" id="ARBA00023136"/>
    </source>
</evidence>
<keyword evidence="3 5" id="KW-1133">Transmembrane helix</keyword>
<evidence type="ECO:0000313" key="8">
    <source>
        <dbReference type="Proteomes" id="UP001163046"/>
    </source>
</evidence>
<name>A0A9X0CPP2_9CNID</name>
<dbReference type="InterPro" id="IPR013057">
    <property type="entry name" value="AA_transpt_TM"/>
</dbReference>
<gene>
    <name evidence="7" type="ORF">OS493_027773</name>
</gene>
<organism evidence="7 8">
    <name type="scientific">Desmophyllum pertusum</name>
    <dbReference type="NCBI Taxonomy" id="174260"/>
    <lineage>
        <taxon>Eukaryota</taxon>
        <taxon>Metazoa</taxon>
        <taxon>Cnidaria</taxon>
        <taxon>Anthozoa</taxon>
        <taxon>Hexacorallia</taxon>
        <taxon>Scleractinia</taxon>
        <taxon>Caryophylliina</taxon>
        <taxon>Caryophylliidae</taxon>
        <taxon>Desmophyllum</taxon>
    </lineage>
</organism>
<dbReference type="GO" id="GO:0015179">
    <property type="term" value="F:L-amino acid transmembrane transporter activity"/>
    <property type="evidence" value="ECO:0007669"/>
    <property type="project" value="TreeGrafter"/>
</dbReference>
<dbReference type="EMBL" id="MU826851">
    <property type="protein sequence ID" value="KAJ7371085.1"/>
    <property type="molecule type" value="Genomic_DNA"/>
</dbReference>
<sequence length="160" mass="17659">MRPVSSRTSQAVLVRPSNWQQFTDFANVLKAFIGTSYLSLPFAFYQSGIVLGAVGLVIIATITDHCCQLIIKCKNAAVDMILHSSPKYQELQTEACYEEMAKIKETIEKEMTLGDIGKIAVGPWGSRLVNTALIITQTGFCIAYFIFMGNTHSGNVSYHL</sequence>
<keyword evidence="4 5" id="KW-0472">Membrane</keyword>
<dbReference type="AlphaFoldDB" id="A0A9X0CPP2"/>
<dbReference type="GO" id="GO:0005774">
    <property type="term" value="C:vacuolar membrane"/>
    <property type="evidence" value="ECO:0007669"/>
    <property type="project" value="TreeGrafter"/>
</dbReference>
<evidence type="ECO:0000256" key="3">
    <source>
        <dbReference type="ARBA" id="ARBA00022989"/>
    </source>
</evidence>
<reference evidence="7" key="1">
    <citation type="submission" date="2023-01" db="EMBL/GenBank/DDBJ databases">
        <title>Genome assembly of the deep-sea coral Lophelia pertusa.</title>
        <authorList>
            <person name="Herrera S."/>
            <person name="Cordes E."/>
        </authorList>
    </citation>
    <scope>NUCLEOTIDE SEQUENCE</scope>
    <source>
        <strain evidence="7">USNM1676648</strain>
        <tissue evidence="7">Polyp</tissue>
    </source>
</reference>
<dbReference type="OrthoDB" id="1684102at2759"/>
<keyword evidence="2 5" id="KW-0812">Transmembrane</keyword>
<feature type="transmembrane region" description="Helical" evidence="5">
    <location>
        <begin position="42"/>
        <end position="62"/>
    </location>
</feature>
<evidence type="ECO:0000313" key="7">
    <source>
        <dbReference type="EMBL" id="KAJ7371085.1"/>
    </source>
</evidence>
<accession>A0A9X0CPP2</accession>
<protein>
    <recommendedName>
        <fullName evidence="6">Amino acid transporter transmembrane domain-containing protein</fullName>
    </recommendedName>
</protein>
<feature type="domain" description="Amino acid transporter transmembrane" evidence="6">
    <location>
        <begin position="24"/>
        <end position="151"/>
    </location>
</feature>
<dbReference type="PANTHER" id="PTHR22950">
    <property type="entry name" value="AMINO ACID TRANSPORTER"/>
    <property type="match status" value="1"/>
</dbReference>
<comment type="subcellular location">
    <subcellularLocation>
        <location evidence="1">Membrane</location>
        <topology evidence="1">Multi-pass membrane protein</topology>
    </subcellularLocation>
</comment>
<feature type="transmembrane region" description="Helical" evidence="5">
    <location>
        <begin position="128"/>
        <end position="147"/>
    </location>
</feature>
<dbReference type="Pfam" id="PF01490">
    <property type="entry name" value="Aa_trans"/>
    <property type="match status" value="1"/>
</dbReference>
<evidence type="ECO:0000256" key="5">
    <source>
        <dbReference type="SAM" id="Phobius"/>
    </source>
</evidence>
<comment type="caution">
    <text evidence="7">The sequence shown here is derived from an EMBL/GenBank/DDBJ whole genome shotgun (WGS) entry which is preliminary data.</text>
</comment>
<evidence type="ECO:0000256" key="1">
    <source>
        <dbReference type="ARBA" id="ARBA00004141"/>
    </source>
</evidence>
<evidence type="ECO:0000259" key="6">
    <source>
        <dbReference type="Pfam" id="PF01490"/>
    </source>
</evidence>